<dbReference type="GO" id="GO:0003824">
    <property type="term" value="F:catalytic activity"/>
    <property type="evidence" value="ECO:0007669"/>
    <property type="project" value="InterPro"/>
</dbReference>
<feature type="signal peptide" evidence="1">
    <location>
        <begin position="1"/>
        <end position="30"/>
    </location>
</feature>
<dbReference type="AlphaFoldDB" id="M2YFV7"/>
<dbReference type="EMBL" id="ANHZ02000004">
    <property type="protein sequence ID" value="EME37395.1"/>
    <property type="molecule type" value="Genomic_DNA"/>
</dbReference>
<accession>M2YFV7</accession>
<dbReference type="InterPro" id="IPR036691">
    <property type="entry name" value="Endo/exonu/phosph_ase_sf"/>
</dbReference>
<dbReference type="STRING" id="71999.KPaMU14_11020"/>
<keyword evidence="4" id="KW-1185">Reference proteome</keyword>
<dbReference type="InterPro" id="IPR006311">
    <property type="entry name" value="TAT_signal"/>
</dbReference>
<evidence type="ECO:0000313" key="3">
    <source>
        <dbReference type="EMBL" id="EME37395.1"/>
    </source>
</evidence>
<gene>
    <name evidence="3" type="ORF">C884_01903</name>
</gene>
<keyword evidence="1" id="KW-0732">Signal</keyword>
<reference evidence="3 4" key="1">
    <citation type="journal article" date="2014" name="Genome Announc.">
        <title>Draft Genome Sequence of Kocuria palustris PEL.</title>
        <authorList>
            <person name="Sharma G."/>
            <person name="Khatri I."/>
            <person name="Subramanian S."/>
        </authorList>
    </citation>
    <scope>NUCLEOTIDE SEQUENCE [LARGE SCALE GENOMIC DNA]</scope>
    <source>
        <strain evidence="3 4">PEL</strain>
    </source>
</reference>
<comment type="caution">
    <text evidence="3">The sequence shown here is derived from an EMBL/GenBank/DDBJ whole genome shotgun (WGS) entry which is preliminary data.</text>
</comment>
<dbReference type="PROSITE" id="PS51318">
    <property type="entry name" value="TAT"/>
    <property type="match status" value="1"/>
</dbReference>
<dbReference type="SUPFAM" id="SSF56219">
    <property type="entry name" value="DNase I-like"/>
    <property type="match status" value="1"/>
</dbReference>
<protein>
    <submittedName>
        <fullName evidence="3">Phytase</fullName>
    </submittedName>
</protein>
<sequence length="404" mass="44087">MSRRTALTRRSLVGGLAGAAVTSIALPAAASERGGAGHRTLRFMTYNASLNRGSQGQLVRDLSTPGNAQAQAVAEVIQRCAPDVLLINEFDYDAEHLGVQLFRDNYLARSQNGQAPLDFPHAFTAAVNTGVDSGLDLNGDGTLRTGDDAWGFGLFPGQYGMAVYSTAPIDHRAVRTFQLQLWSQMPDSLLPWDYYGREIGKRLRLSSKSHWDVPVRVGRDTVHVLASHPTPPSFDGSEDRNGRRNHDEIRFWADYITGSRRGSWIRDDNGGTGGLLPGSRFVIMGDLNSDPQDGDSWPGAARQLLEHHRIQDPRPSSEGAVAAAAAQGGANTRHLGEHRFDTADFTDQAPGNLRVDYVLPSSNLRVQDSQVFWPAPGQPGAELTGSYPFPTSDHRPVWADLRVR</sequence>
<proteinExistence type="predicted"/>
<evidence type="ECO:0000313" key="4">
    <source>
        <dbReference type="Proteomes" id="UP000009877"/>
    </source>
</evidence>
<dbReference type="Proteomes" id="UP000009877">
    <property type="component" value="Unassembled WGS sequence"/>
</dbReference>
<dbReference type="RefSeq" id="WP_006213912.1">
    <property type="nucleotide sequence ID" value="NZ_ANHZ02000004.1"/>
</dbReference>
<feature type="chain" id="PRO_5004029452" evidence="1">
    <location>
        <begin position="31"/>
        <end position="404"/>
    </location>
</feature>
<dbReference type="Pfam" id="PF03372">
    <property type="entry name" value="Exo_endo_phos"/>
    <property type="match status" value="1"/>
</dbReference>
<name>M2YFV7_9MICC</name>
<dbReference type="Gene3D" id="3.60.10.10">
    <property type="entry name" value="Endonuclease/exonuclease/phosphatase"/>
    <property type="match status" value="1"/>
</dbReference>
<feature type="domain" description="Endonuclease/exonuclease/phosphatase" evidence="2">
    <location>
        <begin position="44"/>
        <end position="394"/>
    </location>
</feature>
<dbReference type="InterPro" id="IPR005135">
    <property type="entry name" value="Endo/exonuclease/phosphatase"/>
</dbReference>
<organism evidence="3 4">
    <name type="scientific">Kocuria palustris PEL</name>
    <dbReference type="NCBI Taxonomy" id="1236550"/>
    <lineage>
        <taxon>Bacteria</taxon>
        <taxon>Bacillati</taxon>
        <taxon>Actinomycetota</taxon>
        <taxon>Actinomycetes</taxon>
        <taxon>Micrococcales</taxon>
        <taxon>Micrococcaceae</taxon>
        <taxon>Kocuria</taxon>
    </lineage>
</organism>
<evidence type="ECO:0000256" key="1">
    <source>
        <dbReference type="SAM" id="SignalP"/>
    </source>
</evidence>
<evidence type="ECO:0000259" key="2">
    <source>
        <dbReference type="Pfam" id="PF03372"/>
    </source>
</evidence>